<evidence type="ECO:0000256" key="6">
    <source>
        <dbReference type="PROSITE-ProRule" id="PRU00169"/>
    </source>
</evidence>
<gene>
    <name evidence="10" type="ORF">KS419_19240</name>
</gene>
<evidence type="ECO:0000256" key="1">
    <source>
        <dbReference type="ARBA" id="ARBA00022553"/>
    </source>
</evidence>
<keyword evidence="5" id="KW-0804">Transcription</keyword>
<dbReference type="PROSITE" id="PS50110">
    <property type="entry name" value="RESPONSE_REGULATORY"/>
    <property type="match status" value="1"/>
</dbReference>
<keyword evidence="1 6" id="KW-0597">Phosphoprotein</keyword>
<evidence type="ECO:0000256" key="3">
    <source>
        <dbReference type="ARBA" id="ARBA00023015"/>
    </source>
</evidence>
<dbReference type="PANTHER" id="PTHR48111:SF1">
    <property type="entry name" value="TWO-COMPONENT RESPONSE REGULATOR ORR33"/>
    <property type="match status" value="1"/>
</dbReference>
<reference evidence="10 11" key="1">
    <citation type="submission" date="2021-06" db="EMBL/GenBank/DDBJ databases">
        <title>Bacillus sp. RD4P76, an endophyte from a halophyte.</title>
        <authorList>
            <person name="Sun J.-Q."/>
        </authorList>
    </citation>
    <scope>NUCLEOTIDE SEQUENCE [LARGE SCALE GENOMIC DNA]</scope>
    <source>
        <strain evidence="10 11">CGMCC 1.15917</strain>
    </source>
</reference>
<proteinExistence type="predicted"/>
<keyword evidence="3" id="KW-0805">Transcription regulation</keyword>
<name>A0ABS6JJK2_9BACI</name>
<organism evidence="10 11">
    <name type="scientific">Evansella tamaricis</name>
    <dbReference type="NCBI Taxonomy" id="2069301"/>
    <lineage>
        <taxon>Bacteria</taxon>
        <taxon>Bacillati</taxon>
        <taxon>Bacillota</taxon>
        <taxon>Bacilli</taxon>
        <taxon>Bacillales</taxon>
        <taxon>Bacillaceae</taxon>
        <taxon>Evansella</taxon>
    </lineage>
</organism>
<evidence type="ECO:0000256" key="2">
    <source>
        <dbReference type="ARBA" id="ARBA00023012"/>
    </source>
</evidence>
<dbReference type="SMART" id="SM00862">
    <property type="entry name" value="Trans_reg_C"/>
    <property type="match status" value="1"/>
</dbReference>
<feature type="domain" description="Response regulatory" evidence="8">
    <location>
        <begin position="6"/>
        <end position="119"/>
    </location>
</feature>
<evidence type="ECO:0000313" key="11">
    <source>
        <dbReference type="Proteomes" id="UP000784880"/>
    </source>
</evidence>
<dbReference type="Pfam" id="PF00072">
    <property type="entry name" value="Response_reg"/>
    <property type="match status" value="1"/>
</dbReference>
<dbReference type="Proteomes" id="UP000784880">
    <property type="component" value="Unassembled WGS sequence"/>
</dbReference>
<dbReference type="CDD" id="cd17574">
    <property type="entry name" value="REC_OmpR"/>
    <property type="match status" value="1"/>
</dbReference>
<sequence>MNQTLKVLVIEDDPNIANLLELYLNKEGYSAAFAGDGEEGLVTYYDFNPDFVILDIMLPKMDGWEVCQEIRRDSRVPIIMITGKGESYDKIKGLELGADDYVVKPFDPKEVIARIKAVMRRTNPHFGSGENIEVPGLKIDLLEHKVYRNETGIILPPKELELLYFLISQQNQVFTRQQLLDNVWGFDYEGDYRTIDVHIKRIREKLGDDAPNWSLKTIRGVGYKFEVKTGD</sequence>
<evidence type="ECO:0000259" key="9">
    <source>
        <dbReference type="PROSITE" id="PS51755"/>
    </source>
</evidence>
<evidence type="ECO:0000256" key="5">
    <source>
        <dbReference type="ARBA" id="ARBA00023163"/>
    </source>
</evidence>
<evidence type="ECO:0000256" key="4">
    <source>
        <dbReference type="ARBA" id="ARBA00023125"/>
    </source>
</evidence>
<keyword evidence="2" id="KW-0902">Two-component regulatory system</keyword>
<accession>A0ABS6JJK2</accession>
<evidence type="ECO:0000259" key="8">
    <source>
        <dbReference type="PROSITE" id="PS50110"/>
    </source>
</evidence>
<dbReference type="EMBL" id="JAHQCS010000154">
    <property type="protein sequence ID" value="MBU9713869.1"/>
    <property type="molecule type" value="Genomic_DNA"/>
</dbReference>
<feature type="DNA-binding region" description="OmpR/PhoB-type" evidence="7">
    <location>
        <begin position="129"/>
        <end position="227"/>
    </location>
</feature>
<dbReference type="SMART" id="SM00448">
    <property type="entry name" value="REC"/>
    <property type="match status" value="1"/>
</dbReference>
<protein>
    <submittedName>
        <fullName evidence="10">Response regulator transcription factor</fullName>
    </submittedName>
</protein>
<dbReference type="CDD" id="cd00383">
    <property type="entry name" value="trans_reg_C"/>
    <property type="match status" value="1"/>
</dbReference>
<dbReference type="InterPro" id="IPR001867">
    <property type="entry name" value="OmpR/PhoB-type_DNA-bd"/>
</dbReference>
<evidence type="ECO:0000313" key="10">
    <source>
        <dbReference type="EMBL" id="MBU9713869.1"/>
    </source>
</evidence>
<keyword evidence="11" id="KW-1185">Reference proteome</keyword>
<dbReference type="PANTHER" id="PTHR48111">
    <property type="entry name" value="REGULATOR OF RPOS"/>
    <property type="match status" value="1"/>
</dbReference>
<comment type="caution">
    <text evidence="10">The sequence shown here is derived from an EMBL/GenBank/DDBJ whole genome shotgun (WGS) entry which is preliminary data.</text>
</comment>
<dbReference type="InterPro" id="IPR001789">
    <property type="entry name" value="Sig_transdc_resp-reg_receiver"/>
</dbReference>
<feature type="domain" description="OmpR/PhoB-type" evidence="9">
    <location>
        <begin position="129"/>
        <end position="227"/>
    </location>
</feature>
<feature type="modified residue" description="4-aspartylphosphate" evidence="6">
    <location>
        <position position="55"/>
    </location>
</feature>
<dbReference type="Pfam" id="PF00486">
    <property type="entry name" value="Trans_reg_C"/>
    <property type="match status" value="1"/>
</dbReference>
<dbReference type="RefSeq" id="WP_217068055.1">
    <property type="nucleotide sequence ID" value="NZ_JAHQCS010000154.1"/>
</dbReference>
<evidence type="ECO:0000256" key="7">
    <source>
        <dbReference type="PROSITE-ProRule" id="PRU01091"/>
    </source>
</evidence>
<dbReference type="PROSITE" id="PS51755">
    <property type="entry name" value="OMPR_PHOB"/>
    <property type="match status" value="1"/>
</dbReference>
<dbReference type="InterPro" id="IPR039420">
    <property type="entry name" value="WalR-like"/>
</dbReference>
<keyword evidence="4 7" id="KW-0238">DNA-binding</keyword>